<keyword evidence="2" id="KW-1185">Reference proteome</keyword>
<reference evidence="1 2" key="1">
    <citation type="journal article" date="2016" name="Mol. Biol. Evol.">
        <title>Comparative Genomics of Early-Diverging Mushroom-Forming Fungi Provides Insights into the Origins of Lignocellulose Decay Capabilities.</title>
        <authorList>
            <person name="Nagy L.G."/>
            <person name="Riley R."/>
            <person name="Tritt A."/>
            <person name="Adam C."/>
            <person name="Daum C."/>
            <person name="Floudas D."/>
            <person name="Sun H."/>
            <person name="Yadav J.S."/>
            <person name="Pangilinan J."/>
            <person name="Larsson K.H."/>
            <person name="Matsuura K."/>
            <person name="Barry K."/>
            <person name="Labutti K."/>
            <person name="Kuo R."/>
            <person name="Ohm R.A."/>
            <person name="Bhattacharya S.S."/>
            <person name="Shirouzu T."/>
            <person name="Yoshinaga Y."/>
            <person name="Martin F.M."/>
            <person name="Grigoriev I.V."/>
            <person name="Hibbett D.S."/>
        </authorList>
    </citation>
    <scope>NUCLEOTIDE SEQUENCE [LARGE SCALE GENOMIC DNA]</scope>
    <source>
        <strain evidence="1 2">CBS 109695</strain>
    </source>
</reference>
<gene>
    <name evidence="1" type="ORF">FIBSPDRAFT_527990</name>
</gene>
<sequence length="161" mass="18552">MVNTFRARLLNSLLNATLLGRFVQRRLAERQERHSVARILDYSIIRQPLDDEKEESIAFYLRVWPTSDPEDYAANFEPYVQNARSVMLAASDPCWEKEIKEVDSVKILTAFTRRLWAAPRGLALAAREDAIKKQIQDRKKEVRASMSEISALKKGLAFLQT</sequence>
<proteinExistence type="predicted"/>
<evidence type="ECO:0000313" key="2">
    <source>
        <dbReference type="Proteomes" id="UP000076532"/>
    </source>
</evidence>
<dbReference type="EMBL" id="KV418202">
    <property type="protein sequence ID" value="KZP02998.1"/>
    <property type="molecule type" value="Genomic_DNA"/>
</dbReference>
<name>A0A167TJC5_9AGAM</name>
<dbReference type="Proteomes" id="UP000076532">
    <property type="component" value="Unassembled WGS sequence"/>
</dbReference>
<accession>A0A167TJC5</accession>
<dbReference type="AlphaFoldDB" id="A0A167TJC5"/>
<protein>
    <submittedName>
        <fullName evidence="1">Uncharacterized protein</fullName>
    </submittedName>
</protein>
<evidence type="ECO:0000313" key="1">
    <source>
        <dbReference type="EMBL" id="KZP02998.1"/>
    </source>
</evidence>
<organism evidence="1 2">
    <name type="scientific">Athelia psychrophila</name>
    <dbReference type="NCBI Taxonomy" id="1759441"/>
    <lineage>
        <taxon>Eukaryota</taxon>
        <taxon>Fungi</taxon>
        <taxon>Dikarya</taxon>
        <taxon>Basidiomycota</taxon>
        <taxon>Agaricomycotina</taxon>
        <taxon>Agaricomycetes</taxon>
        <taxon>Agaricomycetidae</taxon>
        <taxon>Atheliales</taxon>
        <taxon>Atheliaceae</taxon>
        <taxon>Athelia</taxon>
    </lineage>
</organism>